<comment type="caution">
    <text evidence="3">The sequence shown here is derived from an EMBL/GenBank/DDBJ whole genome shotgun (WGS) entry which is preliminary data.</text>
</comment>
<evidence type="ECO:0000313" key="3">
    <source>
        <dbReference type="EMBL" id="MFB9203521.1"/>
    </source>
</evidence>
<dbReference type="InterPro" id="IPR002591">
    <property type="entry name" value="Phosphodiest/P_Trfase"/>
</dbReference>
<dbReference type="PANTHER" id="PTHR10151:SF120">
    <property type="entry name" value="BIS(5'-ADENOSYL)-TRIPHOSPHATASE"/>
    <property type="match status" value="1"/>
</dbReference>
<name>A0ABV5IGC5_9ACTN</name>
<dbReference type="Pfam" id="PF01663">
    <property type="entry name" value="Phosphodiest"/>
    <property type="match status" value="1"/>
</dbReference>
<dbReference type="RefSeq" id="WP_189649384.1">
    <property type="nucleotide sequence ID" value="NZ_BMRC01000009.1"/>
</dbReference>
<dbReference type="InterPro" id="IPR017850">
    <property type="entry name" value="Alkaline_phosphatase_core_sf"/>
</dbReference>
<proteinExistence type="predicted"/>
<evidence type="ECO:0000256" key="1">
    <source>
        <dbReference type="SAM" id="MobiDB-lite"/>
    </source>
</evidence>
<dbReference type="Gene3D" id="2.60.120.200">
    <property type="match status" value="1"/>
</dbReference>
<feature type="signal peptide" evidence="2">
    <location>
        <begin position="1"/>
        <end position="24"/>
    </location>
</feature>
<reference evidence="3 4" key="1">
    <citation type="submission" date="2024-09" db="EMBL/GenBank/DDBJ databases">
        <authorList>
            <person name="Sun Q."/>
            <person name="Mori K."/>
        </authorList>
    </citation>
    <scope>NUCLEOTIDE SEQUENCE [LARGE SCALE GENOMIC DNA]</scope>
    <source>
        <strain evidence="3 4">CCM 3426</strain>
    </source>
</reference>
<organism evidence="3 4">
    <name type="scientific">Nonomuraea spiralis</name>
    <dbReference type="NCBI Taxonomy" id="46182"/>
    <lineage>
        <taxon>Bacteria</taxon>
        <taxon>Bacillati</taxon>
        <taxon>Actinomycetota</taxon>
        <taxon>Actinomycetes</taxon>
        <taxon>Streptosporangiales</taxon>
        <taxon>Streptosporangiaceae</taxon>
        <taxon>Nonomuraea</taxon>
    </lineage>
</organism>
<keyword evidence="4" id="KW-1185">Reference proteome</keyword>
<accession>A0ABV5IGC5</accession>
<sequence>MHRWRILPALVAAAVLVPAPAALADPAPVPEGKIFNGATAPAAPVPVPDVPNGISADKVLVIGLDGLRHDRIAPADAPNLDALISGGTFGPSLLYTNPMAATSSGPGWSTIATGVWPDLHGVKDNTFAGKHYDQYPDFLTRLENTDAAYSTYAALDWRPLGDQGTFGPRIDARVVLDGDAAGYPAEDERVTQVSETVLRTRNPDASFVYLGAIDIAGHNSGAASAAYLSAVHDADTRIGRLLAAVRARPSYASERWTVIVATDHGHTDAGGHGGSSIEERRTFVLASGPGIAAGARPADTRLVDVTAAVFTGLRLGVPAGVDGRRVDTRTGDPFEGVTLSGRTDETGIPAGVLGYTHTPPSGWSADVSRMPSGGVQEWRGWAFTTDEFWSRAARDQQRELNVRSRGIFAVADSDEWDDKSHGTGTFDSTLVSPAYTVAGRATVTLSYATHYRAEGAQKAQVLVSFDGGADTLVRNYPADAVARNESFQVSVPAGATSMKVRFHYFDASNNWYWAVDDLRVS</sequence>
<feature type="region of interest" description="Disordered" evidence="1">
    <location>
        <begin position="324"/>
        <end position="343"/>
    </location>
</feature>
<gene>
    <name evidence="3" type="ORF">ACFFV7_20200</name>
</gene>
<dbReference type="PANTHER" id="PTHR10151">
    <property type="entry name" value="ECTONUCLEOTIDE PYROPHOSPHATASE/PHOSPHODIESTERASE"/>
    <property type="match status" value="1"/>
</dbReference>
<dbReference type="Gene3D" id="3.40.720.10">
    <property type="entry name" value="Alkaline Phosphatase, subunit A"/>
    <property type="match status" value="2"/>
</dbReference>
<evidence type="ECO:0000256" key="2">
    <source>
        <dbReference type="SAM" id="SignalP"/>
    </source>
</evidence>
<evidence type="ECO:0000313" key="4">
    <source>
        <dbReference type="Proteomes" id="UP001589647"/>
    </source>
</evidence>
<dbReference type="SUPFAM" id="SSF53649">
    <property type="entry name" value="Alkaline phosphatase-like"/>
    <property type="match status" value="1"/>
</dbReference>
<dbReference type="EMBL" id="JBHMEI010000015">
    <property type="protein sequence ID" value="MFB9203521.1"/>
    <property type="molecule type" value="Genomic_DNA"/>
</dbReference>
<keyword evidence="2" id="KW-0732">Signal</keyword>
<dbReference type="Proteomes" id="UP001589647">
    <property type="component" value="Unassembled WGS sequence"/>
</dbReference>
<feature type="chain" id="PRO_5046908974" evidence="2">
    <location>
        <begin position="25"/>
        <end position="521"/>
    </location>
</feature>
<protein>
    <submittedName>
        <fullName evidence="3">Alkaline phosphatase family protein</fullName>
    </submittedName>
</protein>